<organism evidence="2 3">
    <name type="scientific">Pseudoalteromonas qingdaonensis</name>
    <dbReference type="NCBI Taxonomy" id="3131913"/>
    <lineage>
        <taxon>Bacteria</taxon>
        <taxon>Pseudomonadati</taxon>
        <taxon>Pseudomonadota</taxon>
        <taxon>Gammaproteobacteria</taxon>
        <taxon>Alteromonadales</taxon>
        <taxon>Pseudoalteromonadaceae</taxon>
        <taxon>Pseudoalteromonas</taxon>
    </lineage>
</organism>
<gene>
    <name evidence="2" type="ORF">WCN91_00535</name>
</gene>
<evidence type="ECO:0000313" key="2">
    <source>
        <dbReference type="EMBL" id="MEM0513935.1"/>
    </source>
</evidence>
<accession>A0ABU9MV92</accession>
<feature type="compositionally biased region" description="Basic and acidic residues" evidence="1">
    <location>
        <begin position="327"/>
        <end position="341"/>
    </location>
</feature>
<dbReference type="Proteomes" id="UP001447008">
    <property type="component" value="Unassembled WGS sequence"/>
</dbReference>
<sequence length="341" mass="38317">MKFLYAKSVKVTAKFSYIDWGDLVKYVISPPNMGALSPDDIKKKSPIIVGTDAPNKKQATITAHNNLTLLRLDIDDSEFDIDGVKAILAQLGITSYIIHTTVKHQYGNHGNRYRVYIQIAAGIPLRWWAPIQAYLGNIFRADDCSTRLYQGMYLPARYSGDCYEYVVGEGTPLPIEGSKLLSDALLFEQEQKEEKLAFNTSIAPKPAYVETLVGSQVSIIDLVNNSYSWDYLLTQHGYKRQGNAYLPPESSSGKAGAYILTSMTDGRERLYSHHSSDPCAIGHCIDQFDFLTIRDFGGDPKLALRELAKKFPDVNKHNKNEWAISQHNERVRTSRKQGELS</sequence>
<feature type="region of interest" description="Disordered" evidence="1">
    <location>
        <begin position="322"/>
        <end position="341"/>
    </location>
</feature>
<keyword evidence="3" id="KW-1185">Reference proteome</keyword>
<evidence type="ECO:0000313" key="3">
    <source>
        <dbReference type="Proteomes" id="UP001447008"/>
    </source>
</evidence>
<name>A0ABU9MV92_9GAMM</name>
<reference evidence="2 3" key="1">
    <citation type="submission" date="2024-03" db="EMBL/GenBank/DDBJ databases">
        <title>Pseudoalteromonas qingdaonensis sp. nov., isolated from the intestines of marine benthic organisms.</title>
        <authorList>
            <person name="Lin X."/>
            <person name="Fang S."/>
            <person name="Hu X."/>
        </authorList>
    </citation>
    <scope>NUCLEOTIDE SEQUENCE [LARGE SCALE GENOMIC DNA]</scope>
    <source>
        <strain evidence="2 3">YIC-827</strain>
    </source>
</reference>
<dbReference type="RefSeq" id="WP_342675484.1">
    <property type="nucleotide sequence ID" value="NZ_JBCGCU010000001.1"/>
</dbReference>
<evidence type="ECO:0008006" key="4">
    <source>
        <dbReference type="Google" id="ProtNLM"/>
    </source>
</evidence>
<proteinExistence type="predicted"/>
<dbReference type="EMBL" id="JBCGCU010000001">
    <property type="protein sequence ID" value="MEM0513935.1"/>
    <property type="molecule type" value="Genomic_DNA"/>
</dbReference>
<protein>
    <recommendedName>
        <fullName evidence="4">Primase C-terminal 1 domain-containing protein</fullName>
    </recommendedName>
</protein>
<comment type="caution">
    <text evidence="2">The sequence shown here is derived from an EMBL/GenBank/DDBJ whole genome shotgun (WGS) entry which is preliminary data.</text>
</comment>
<evidence type="ECO:0000256" key="1">
    <source>
        <dbReference type="SAM" id="MobiDB-lite"/>
    </source>
</evidence>